<feature type="compositionally biased region" description="Low complexity" evidence="1">
    <location>
        <begin position="73"/>
        <end position="89"/>
    </location>
</feature>
<organism evidence="2">
    <name type="scientific">Mesocestoides corti</name>
    <name type="common">Flatworm</name>
    <dbReference type="NCBI Taxonomy" id="53468"/>
    <lineage>
        <taxon>Eukaryota</taxon>
        <taxon>Metazoa</taxon>
        <taxon>Spiralia</taxon>
        <taxon>Lophotrochozoa</taxon>
        <taxon>Platyhelminthes</taxon>
        <taxon>Cestoda</taxon>
        <taxon>Eucestoda</taxon>
        <taxon>Cyclophyllidea</taxon>
        <taxon>Mesocestoididae</taxon>
        <taxon>Mesocestoides</taxon>
    </lineage>
</organism>
<dbReference type="WBParaSite" id="MCU_006054-RA">
    <property type="protein sequence ID" value="MCU_006054-RA"/>
    <property type="gene ID" value="MCU_006054"/>
</dbReference>
<feature type="region of interest" description="Disordered" evidence="1">
    <location>
        <begin position="1"/>
        <end position="110"/>
    </location>
</feature>
<feature type="compositionally biased region" description="Polar residues" evidence="1">
    <location>
        <begin position="29"/>
        <end position="60"/>
    </location>
</feature>
<evidence type="ECO:0000256" key="1">
    <source>
        <dbReference type="SAM" id="MobiDB-lite"/>
    </source>
</evidence>
<name>A0A5K3F9L4_MESCO</name>
<feature type="compositionally biased region" description="Pro residues" evidence="1">
    <location>
        <begin position="61"/>
        <end position="72"/>
    </location>
</feature>
<proteinExistence type="predicted"/>
<accession>A0A5K3F9L4</accession>
<protein>
    <submittedName>
        <fullName evidence="2">WW domain-containing protein</fullName>
    </submittedName>
</protein>
<reference evidence="2" key="1">
    <citation type="submission" date="2019-11" db="UniProtKB">
        <authorList>
            <consortium name="WormBaseParasite"/>
        </authorList>
    </citation>
    <scope>IDENTIFICATION</scope>
</reference>
<sequence>MESTDIPANDGCPTERQTTQLEPVDSRTQRLTSNTGSAASNDVSTASPGPSTFAHQNLTPPSKPISLLPPVPATTVKSGAAAAAASSSSVPPPKPPRASSKSTVTKEERPTENYNAYEIDDQLCAKPLRQSVPQMRHSKGWVIKKDVDGQNYYTHPHSSDQCGLENQLLPVVINRKIRPCIFHSILMCCGCLPPFTRCTKTT</sequence>
<evidence type="ECO:0000313" key="2">
    <source>
        <dbReference type="WBParaSite" id="MCU_006054-RA"/>
    </source>
</evidence>
<dbReference type="AlphaFoldDB" id="A0A5K3F9L4"/>